<keyword evidence="4" id="KW-1185">Reference proteome</keyword>
<dbReference type="EMBL" id="JBHUFV010000033">
    <property type="protein sequence ID" value="MFD1933624.1"/>
    <property type="molecule type" value="Genomic_DNA"/>
</dbReference>
<protein>
    <submittedName>
        <fullName evidence="3">GNAT family N-acetyltransferase</fullName>
        <ecNumber evidence="3">2.3.1.-</ecNumber>
    </submittedName>
</protein>
<organism evidence="3 4">
    <name type="scientific">Nonomuraea mangrovi</name>
    <dbReference type="NCBI Taxonomy" id="2316207"/>
    <lineage>
        <taxon>Bacteria</taxon>
        <taxon>Bacillati</taxon>
        <taxon>Actinomycetota</taxon>
        <taxon>Actinomycetes</taxon>
        <taxon>Streptosporangiales</taxon>
        <taxon>Streptosporangiaceae</taxon>
        <taxon>Nonomuraea</taxon>
    </lineage>
</organism>
<dbReference type="PROSITE" id="PS51186">
    <property type="entry name" value="GNAT"/>
    <property type="match status" value="1"/>
</dbReference>
<accession>A0ABW4SWQ8</accession>
<keyword evidence="3" id="KW-0808">Transferase</keyword>
<evidence type="ECO:0000313" key="3">
    <source>
        <dbReference type="EMBL" id="MFD1933624.1"/>
    </source>
</evidence>
<reference evidence="4" key="1">
    <citation type="journal article" date="2019" name="Int. J. Syst. Evol. Microbiol.">
        <title>The Global Catalogue of Microorganisms (GCM) 10K type strain sequencing project: providing services to taxonomists for standard genome sequencing and annotation.</title>
        <authorList>
            <consortium name="The Broad Institute Genomics Platform"/>
            <consortium name="The Broad Institute Genome Sequencing Center for Infectious Disease"/>
            <person name="Wu L."/>
            <person name="Ma J."/>
        </authorList>
    </citation>
    <scope>NUCLEOTIDE SEQUENCE [LARGE SCALE GENOMIC DNA]</scope>
    <source>
        <strain evidence="4">ICMP 6774ER</strain>
    </source>
</reference>
<dbReference type="SUPFAM" id="SSF55729">
    <property type="entry name" value="Acyl-CoA N-acyltransferases (Nat)"/>
    <property type="match status" value="1"/>
</dbReference>
<dbReference type="GO" id="GO:0016746">
    <property type="term" value="F:acyltransferase activity"/>
    <property type="evidence" value="ECO:0007669"/>
    <property type="project" value="UniProtKB-KW"/>
</dbReference>
<dbReference type="RefSeq" id="WP_379573663.1">
    <property type="nucleotide sequence ID" value="NZ_JBHUFV010000033.1"/>
</dbReference>
<feature type="domain" description="N-acetyltransferase" evidence="2">
    <location>
        <begin position="26"/>
        <end position="182"/>
    </location>
</feature>
<feature type="region of interest" description="Disordered" evidence="1">
    <location>
        <begin position="170"/>
        <end position="191"/>
    </location>
</feature>
<keyword evidence="3" id="KW-0012">Acyltransferase</keyword>
<dbReference type="InterPro" id="IPR016181">
    <property type="entry name" value="Acyl_CoA_acyltransferase"/>
</dbReference>
<evidence type="ECO:0000259" key="2">
    <source>
        <dbReference type="PROSITE" id="PS51186"/>
    </source>
</evidence>
<gene>
    <name evidence="3" type="ORF">ACFSKW_19370</name>
</gene>
<dbReference type="Pfam" id="PF00583">
    <property type="entry name" value="Acetyltransf_1"/>
    <property type="match status" value="1"/>
</dbReference>
<dbReference type="CDD" id="cd04301">
    <property type="entry name" value="NAT_SF"/>
    <property type="match status" value="1"/>
</dbReference>
<proteinExistence type="predicted"/>
<dbReference type="Gene3D" id="3.40.630.30">
    <property type="match status" value="1"/>
</dbReference>
<evidence type="ECO:0000256" key="1">
    <source>
        <dbReference type="SAM" id="MobiDB-lite"/>
    </source>
</evidence>
<comment type="caution">
    <text evidence="3">The sequence shown here is derived from an EMBL/GenBank/DDBJ whole genome shotgun (WGS) entry which is preliminary data.</text>
</comment>
<sequence>MDVITSYLEQRSPDALIPAKPPRLPVEVVRAEVPSPEFSRFLYTAVGGDWQWTGRLTWTYDQWMEYLTRPGIETWVAWHRGTPAGYVELEPQQGAQVEIAYFGLLPFAMGGGVGGHLLSVGTARAWDLASRWPGLPATERVWLHTCSLDGPAALANYLARGFQVYDERLNEPGDVDEGETPGPWPGARRPS</sequence>
<dbReference type="Proteomes" id="UP001597368">
    <property type="component" value="Unassembled WGS sequence"/>
</dbReference>
<dbReference type="InterPro" id="IPR000182">
    <property type="entry name" value="GNAT_dom"/>
</dbReference>
<evidence type="ECO:0000313" key="4">
    <source>
        <dbReference type="Proteomes" id="UP001597368"/>
    </source>
</evidence>
<name>A0ABW4SWQ8_9ACTN</name>
<dbReference type="EC" id="2.3.1.-" evidence="3"/>